<dbReference type="EMBL" id="CP000113">
    <property type="protein sequence ID" value="ABF88801.1"/>
    <property type="molecule type" value="Genomic_DNA"/>
</dbReference>
<dbReference type="Proteomes" id="UP000002402">
    <property type="component" value="Chromosome"/>
</dbReference>
<evidence type="ECO:0000313" key="1">
    <source>
        <dbReference type="EMBL" id="ABF88801.1"/>
    </source>
</evidence>
<evidence type="ECO:0000313" key="2">
    <source>
        <dbReference type="Proteomes" id="UP000002402"/>
    </source>
</evidence>
<gene>
    <name evidence="1" type="ordered locus">MXAN_1492</name>
</gene>
<reference evidence="1 2" key="1">
    <citation type="journal article" date="2006" name="Proc. Natl. Acad. Sci. U.S.A.">
        <title>Evolution of sensory complexity recorded in a myxobacterial genome.</title>
        <authorList>
            <person name="Goldman B.S."/>
            <person name="Nierman W.C."/>
            <person name="Kaiser D."/>
            <person name="Slater S.C."/>
            <person name="Durkin A.S."/>
            <person name="Eisen J.A."/>
            <person name="Ronning C.M."/>
            <person name="Barbazuk W.B."/>
            <person name="Blanchard M."/>
            <person name="Field C."/>
            <person name="Halling C."/>
            <person name="Hinkle G."/>
            <person name="Iartchuk O."/>
            <person name="Kim H.S."/>
            <person name="Mackenzie C."/>
            <person name="Madupu R."/>
            <person name="Miller N."/>
            <person name="Shvartsbeyn A."/>
            <person name="Sullivan S.A."/>
            <person name="Vaudin M."/>
            <person name="Wiegand R."/>
            <person name="Kaplan H.B."/>
        </authorList>
    </citation>
    <scope>NUCLEOTIDE SEQUENCE [LARGE SCALE GENOMIC DNA]</scope>
    <source>
        <strain evidence="2">DK1622</strain>
    </source>
</reference>
<name>Q1DC79_MYXXD</name>
<dbReference type="AlphaFoldDB" id="Q1DC79"/>
<dbReference type="KEGG" id="mxa:MXAN_1492"/>
<protein>
    <submittedName>
        <fullName evidence="1">Uncharacterized protein</fullName>
    </submittedName>
</protein>
<proteinExistence type="predicted"/>
<keyword evidence="2" id="KW-1185">Reference proteome</keyword>
<sequence length="96" mass="10333">MGFCIGSMKVHRALSQAPCDTLCHRALSGTKITGRKVSSKGAATMTTLTMQTNPMKRSYRNNLWSQLDAATSSLVSFDSKCIVGFDRIGGHPPVPC</sequence>
<dbReference type="EnsemblBacteria" id="ABF88801">
    <property type="protein sequence ID" value="ABF88801"/>
    <property type="gene ID" value="MXAN_1492"/>
</dbReference>
<organism evidence="1 2">
    <name type="scientific">Myxococcus xanthus (strain DK1622)</name>
    <dbReference type="NCBI Taxonomy" id="246197"/>
    <lineage>
        <taxon>Bacteria</taxon>
        <taxon>Pseudomonadati</taxon>
        <taxon>Myxococcota</taxon>
        <taxon>Myxococcia</taxon>
        <taxon>Myxococcales</taxon>
        <taxon>Cystobacterineae</taxon>
        <taxon>Myxococcaceae</taxon>
        <taxon>Myxococcus</taxon>
    </lineage>
</organism>
<accession>Q1DC79</accession>
<dbReference type="HOGENOM" id="CLU_2356797_0_0_7"/>